<organism evidence="1 2">
    <name type="scientific">Trichinella britovi</name>
    <name type="common">Parasitic roundworm</name>
    <dbReference type="NCBI Taxonomy" id="45882"/>
    <lineage>
        <taxon>Eukaryota</taxon>
        <taxon>Metazoa</taxon>
        <taxon>Ecdysozoa</taxon>
        <taxon>Nematoda</taxon>
        <taxon>Enoplea</taxon>
        <taxon>Dorylaimia</taxon>
        <taxon>Trichinellida</taxon>
        <taxon>Trichinellidae</taxon>
        <taxon>Trichinella</taxon>
    </lineage>
</organism>
<evidence type="ECO:0000313" key="2">
    <source>
        <dbReference type="Proteomes" id="UP000054653"/>
    </source>
</evidence>
<dbReference type="Proteomes" id="UP000054653">
    <property type="component" value="Unassembled WGS sequence"/>
</dbReference>
<gene>
    <name evidence="1" type="ORF">T03_10535</name>
</gene>
<evidence type="ECO:0000313" key="1">
    <source>
        <dbReference type="EMBL" id="KRY43979.1"/>
    </source>
</evidence>
<protein>
    <submittedName>
        <fullName evidence="1">Uncharacterized protein</fullName>
    </submittedName>
</protein>
<keyword evidence="2" id="KW-1185">Reference proteome</keyword>
<proteinExistence type="predicted"/>
<sequence>MSCDSTAPKPSPLASVSTRNGILKSGCVNTGCLVNRAFRCKNALSHSSAQFHSFPLSVRRWSGSAIWANPFTNRRVWLHTIAGYNMAQFNALISFLKWIGGSSSKGGPTPARAQGRYALRSRGCSPVALGLRPKEGA</sequence>
<name>A0A0V1C3S3_TRIBR</name>
<comment type="caution">
    <text evidence="1">The sequence shown here is derived from an EMBL/GenBank/DDBJ whole genome shotgun (WGS) entry which is preliminary data.</text>
</comment>
<reference evidence="1 2" key="1">
    <citation type="submission" date="2015-01" db="EMBL/GenBank/DDBJ databases">
        <title>Evolution of Trichinella species and genotypes.</title>
        <authorList>
            <person name="Korhonen P.K."/>
            <person name="Edoardo P."/>
            <person name="Giuseppe L.R."/>
            <person name="Gasser R.B."/>
        </authorList>
    </citation>
    <scope>NUCLEOTIDE SEQUENCE [LARGE SCALE GENOMIC DNA]</scope>
    <source>
        <strain evidence="1">ISS120</strain>
    </source>
</reference>
<accession>A0A0V1C3S3</accession>
<dbReference type="AlphaFoldDB" id="A0A0V1C3S3"/>
<dbReference type="EMBL" id="JYDI01000792">
    <property type="protein sequence ID" value="KRY43979.1"/>
    <property type="molecule type" value="Genomic_DNA"/>
</dbReference>